<evidence type="ECO:0000313" key="1">
    <source>
        <dbReference type="EMBL" id="HCL03099.1"/>
    </source>
</evidence>
<gene>
    <name evidence="1" type="ORF">DHW61_11950</name>
</gene>
<protein>
    <submittedName>
        <fullName evidence="1">Uncharacterized protein</fullName>
    </submittedName>
</protein>
<dbReference type="AlphaFoldDB" id="A0A3D2X7J1"/>
<sequence>MEKYHTGLKYHEDTTEKHDITEEEIQFLLNLQAEMNTQDHVGQADPRYWVIKGTERMYNVEDADGYELYNKDSCDTVSEDMEEIVEYINENFTDEINESYGIKYELSVDEGIFSETIIVKWNEDDEEETEELEDLQDIKEWLERFGYDEYSVISYAIIPKIYENTMFLTQREAEEHLKANHYHYSDDAHTYAMTAWRSPEVEKLYRILQQVSWKKLND</sequence>
<reference evidence="1 2" key="1">
    <citation type="journal article" date="2018" name="Nat. Biotechnol.">
        <title>A standardized bacterial taxonomy based on genome phylogeny substantially revises the tree of life.</title>
        <authorList>
            <person name="Parks D.H."/>
            <person name="Chuvochina M."/>
            <person name="Waite D.W."/>
            <person name="Rinke C."/>
            <person name="Skarshewski A."/>
            <person name="Chaumeil P.A."/>
            <person name="Hugenholtz P."/>
        </authorList>
    </citation>
    <scope>NUCLEOTIDE SEQUENCE [LARGE SCALE GENOMIC DNA]</scope>
    <source>
        <strain evidence="1">UBA11728</strain>
    </source>
</reference>
<evidence type="ECO:0000313" key="2">
    <source>
        <dbReference type="Proteomes" id="UP000262969"/>
    </source>
</evidence>
<dbReference type="Proteomes" id="UP000262969">
    <property type="component" value="Unassembled WGS sequence"/>
</dbReference>
<name>A0A3D2X7J1_9FIRM</name>
<dbReference type="EMBL" id="DPVV01000400">
    <property type="protein sequence ID" value="HCL03099.1"/>
    <property type="molecule type" value="Genomic_DNA"/>
</dbReference>
<accession>A0A3D2X7J1</accession>
<proteinExistence type="predicted"/>
<organism evidence="1 2">
    <name type="scientific">Lachnoclostridium phytofermentans</name>
    <dbReference type="NCBI Taxonomy" id="66219"/>
    <lineage>
        <taxon>Bacteria</taxon>
        <taxon>Bacillati</taxon>
        <taxon>Bacillota</taxon>
        <taxon>Clostridia</taxon>
        <taxon>Lachnospirales</taxon>
        <taxon>Lachnospiraceae</taxon>
    </lineage>
</organism>
<comment type="caution">
    <text evidence="1">The sequence shown here is derived from an EMBL/GenBank/DDBJ whole genome shotgun (WGS) entry which is preliminary data.</text>
</comment>